<reference evidence="2 3" key="1">
    <citation type="submission" date="2010-12" db="EMBL/GenBank/DDBJ databases">
        <authorList>
            <person name="Muzny D."/>
            <person name="Qin X."/>
            <person name="Deng J."/>
            <person name="Jiang H."/>
            <person name="Liu Y."/>
            <person name="Qu J."/>
            <person name="Song X.-Z."/>
            <person name="Zhang L."/>
            <person name="Thornton R."/>
            <person name="Coyle M."/>
            <person name="Francisco L."/>
            <person name="Jackson L."/>
            <person name="Javaid M."/>
            <person name="Korchina V."/>
            <person name="Kovar C."/>
            <person name="Mata R."/>
            <person name="Mathew T."/>
            <person name="Ngo R."/>
            <person name="Nguyen L."/>
            <person name="Nguyen N."/>
            <person name="Okwuonu G."/>
            <person name="Ongeri F."/>
            <person name="Pham C."/>
            <person name="Simmons D."/>
            <person name="Wilczek-Boney K."/>
            <person name="Hale W."/>
            <person name="Jakkamsetti A."/>
            <person name="Pham P."/>
            <person name="Ruth R."/>
            <person name="San Lucas F."/>
            <person name="Warren J."/>
            <person name="Zhang J."/>
            <person name="Zhao Z."/>
            <person name="Zhou C."/>
            <person name="Zhu D."/>
            <person name="Lee S."/>
            <person name="Bess C."/>
            <person name="Blankenburg K."/>
            <person name="Forbes L."/>
            <person name="Fu Q."/>
            <person name="Gubbala S."/>
            <person name="Hirani K."/>
            <person name="Jayaseelan J.C."/>
            <person name="Lara F."/>
            <person name="Munidasa M."/>
            <person name="Palculict T."/>
            <person name="Patil S."/>
            <person name="Pu L.-L."/>
            <person name="Saada N."/>
            <person name="Tang L."/>
            <person name="Weissenberger G."/>
            <person name="Zhu Y."/>
            <person name="Hemphill L."/>
            <person name="Shang Y."/>
            <person name="Youmans B."/>
            <person name="Ayvaz T."/>
            <person name="Ross M."/>
            <person name="Santibanez J."/>
            <person name="Aqrawi P."/>
            <person name="Gross S."/>
            <person name="Joshi V."/>
            <person name="Fowler G."/>
            <person name="Nazareth L."/>
            <person name="Reid J."/>
            <person name="Worley K."/>
            <person name="Petrosino J."/>
            <person name="Highlander S."/>
            <person name="Gibbs R."/>
        </authorList>
    </citation>
    <scope>NUCLEOTIDE SEQUENCE [LARGE SCALE GENOMIC DNA]</scope>
    <source>
        <strain evidence="2 3">ATCC 23263</strain>
    </source>
</reference>
<dbReference type="RefSeq" id="WP_006599156.1">
    <property type="nucleotide sequence ID" value="NZ_GL622359.1"/>
</dbReference>
<protein>
    <submittedName>
        <fullName evidence="2">Uncharacterized protein</fullName>
    </submittedName>
</protein>
<comment type="caution">
    <text evidence="2">The sequence shown here is derived from an EMBL/GenBank/DDBJ whole genome shotgun (WGS) entry which is preliminary data.</text>
</comment>
<dbReference type="EMBL" id="AEQN01000022">
    <property type="protein sequence ID" value="EFV01353.1"/>
    <property type="molecule type" value="Genomic_DNA"/>
</dbReference>
<dbReference type="AlphaFoldDB" id="E6MI29"/>
<proteinExistence type="predicted"/>
<dbReference type="STRING" id="887929.HMP0721_1734"/>
<gene>
    <name evidence="2" type="ORF">HMP0721_1734</name>
</gene>
<name>E6MI29_9FIRM</name>
<evidence type="ECO:0000256" key="1">
    <source>
        <dbReference type="SAM" id="MobiDB-lite"/>
    </source>
</evidence>
<organism evidence="2 3">
    <name type="scientific">Pseudoramibacter alactolyticus ATCC 23263</name>
    <dbReference type="NCBI Taxonomy" id="887929"/>
    <lineage>
        <taxon>Bacteria</taxon>
        <taxon>Bacillati</taxon>
        <taxon>Bacillota</taxon>
        <taxon>Clostridia</taxon>
        <taxon>Eubacteriales</taxon>
        <taxon>Eubacteriaceae</taxon>
        <taxon>Pseudoramibacter</taxon>
    </lineage>
</organism>
<feature type="compositionally biased region" description="Low complexity" evidence="1">
    <location>
        <begin position="13"/>
        <end position="29"/>
    </location>
</feature>
<keyword evidence="3" id="KW-1185">Reference proteome</keyword>
<evidence type="ECO:0000313" key="2">
    <source>
        <dbReference type="EMBL" id="EFV01353.1"/>
    </source>
</evidence>
<dbReference type="Pfam" id="PF20069">
    <property type="entry name" value="DUF6465"/>
    <property type="match status" value="1"/>
</dbReference>
<dbReference type="OrthoDB" id="1711086at2"/>
<sequence>MARKSSKKDAAVKAKPATTPKTTVAAKTAPAKKKPAKRSGYKSEVIIQRTSFEASVSELVDHVKEIWTKDMGNLVRDLTDIKIYVNADEAVAYYVINGDINGKFSL</sequence>
<accession>E6MI29</accession>
<dbReference type="Proteomes" id="UP000004754">
    <property type="component" value="Unassembled WGS sequence"/>
</dbReference>
<feature type="region of interest" description="Disordered" evidence="1">
    <location>
        <begin position="1"/>
        <end position="36"/>
    </location>
</feature>
<dbReference type="InterPro" id="IPR046313">
    <property type="entry name" value="DUF6465"/>
</dbReference>
<dbReference type="HOGENOM" id="CLU_111138_3_1_9"/>
<evidence type="ECO:0000313" key="3">
    <source>
        <dbReference type="Proteomes" id="UP000004754"/>
    </source>
</evidence>